<comment type="function">
    <text evidence="9">Catalyzes the conversion of 7,8-dihydroneopterin to 6-hydroxymethyl-7,8-dihydropterin.</text>
</comment>
<dbReference type="GO" id="GO:0016301">
    <property type="term" value="F:kinase activity"/>
    <property type="evidence" value="ECO:0007669"/>
    <property type="project" value="UniProtKB-KW"/>
</dbReference>
<dbReference type="EC" id="2.7.6.3" evidence="9"/>
<organism evidence="12 13">
    <name type="scientific">Schaalia georgiae F0490</name>
    <dbReference type="NCBI Taxonomy" id="1125717"/>
    <lineage>
        <taxon>Bacteria</taxon>
        <taxon>Bacillati</taxon>
        <taxon>Actinomycetota</taxon>
        <taxon>Actinomycetes</taxon>
        <taxon>Actinomycetales</taxon>
        <taxon>Actinomycetaceae</taxon>
        <taxon>Schaalia</taxon>
    </lineage>
</organism>
<dbReference type="UniPathway" id="UPA00077">
    <property type="reaction ID" value="UER00154"/>
</dbReference>
<comment type="caution">
    <text evidence="12">The sequence shown here is derived from an EMBL/GenBank/DDBJ whole genome shotgun (WGS) entry which is preliminary data.</text>
</comment>
<accession>J0XB92</accession>
<dbReference type="NCBIfam" id="TIGR00525">
    <property type="entry name" value="folB"/>
    <property type="match status" value="1"/>
</dbReference>
<dbReference type="Gene3D" id="3.30.70.560">
    <property type="entry name" value="7,8-Dihydro-6-hydroxymethylpterin-pyrophosphokinase HPPK"/>
    <property type="match status" value="1"/>
</dbReference>
<dbReference type="EC" id="4.1.2.25" evidence="9"/>
<evidence type="ECO:0000256" key="2">
    <source>
        <dbReference type="ARBA" id="ARBA00005051"/>
    </source>
</evidence>
<dbReference type="NCBIfam" id="TIGR01498">
    <property type="entry name" value="folK"/>
    <property type="match status" value="1"/>
</dbReference>
<keyword evidence="6 12" id="KW-0418">Kinase</keyword>
<dbReference type="InterPro" id="IPR035907">
    <property type="entry name" value="Hppk_sf"/>
</dbReference>
<feature type="region of interest" description="Disordered" evidence="10">
    <location>
        <begin position="468"/>
        <end position="752"/>
    </location>
</feature>
<evidence type="ECO:0000256" key="10">
    <source>
        <dbReference type="SAM" id="MobiDB-lite"/>
    </source>
</evidence>
<dbReference type="PATRIC" id="fig|1125717.3.peg.1042"/>
<dbReference type="SUPFAM" id="SSF55620">
    <property type="entry name" value="Tetrahydrobiopterin biosynthesis enzymes-like"/>
    <property type="match status" value="1"/>
</dbReference>
<feature type="compositionally biased region" description="Pro residues" evidence="10">
    <location>
        <begin position="522"/>
        <end position="532"/>
    </location>
</feature>
<dbReference type="GO" id="GO:0046656">
    <property type="term" value="P:folic acid biosynthetic process"/>
    <property type="evidence" value="ECO:0007669"/>
    <property type="project" value="UniProtKB-UniRule"/>
</dbReference>
<dbReference type="GO" id="GO:0005524">
    <property type="term" value="F:ATP binding"/>
    <property type="evidence" value="ECO:0007669"/>
    <property type="project" value="UniProtKB-KW"/>
</dbReference>
<feature type="domain" description="7,8-dihydro-6-hydroxymethylpterin-pyrophosphokinase" evidence="11">
    <location>
        <begin position="269"/>
        <end position="280"/>
    </location>
</feature>
<keyword evidence="7" id="KW-0067">ATP-binding</keyword>
<dbReference type="PROSITE" id="PS00794">
    <property type="entry name" value="HPPK"/>
    <property type="match status" value="1"/>
</dbReference>
<dbReference type="Proteomes" id="UP000004578">
    <property type="component" value="Unassembled WGS sequence"/>
</dbReference>
<evidence type="ECO:0000256" key="3">
    <source>
        <dbReference type="ARBA" id="ARBA00009640"/>
    </source>
</evidence>
<evidence type="ECO:0000256" key="6">
    <source>
        <dbReference type="ARBA" id="ARBA00022777"/>
    </source>
</evidence>
<comment type="pathway">
    <text evidence="2">Cofactor biosynthesis; tetrahydrofolate biosynthesis; 2-amino-4-hydroxy-6-hydroxymethyl-7,8-dihydropteridine diphosphate from 7,8-dihydroneopterin triphosphate: step 4/4.</text>
</comment>
<feature type="compositionally biased region" description="Low complexity" evidence="10">
    <location>
        <begin position="408"/>
        <end position="417"/>
    </location>
</feature>
<dbReference type="PANTHER" id="PTHR43071:SF1">
    <property type="entry name" value="2-AMINO-4-HYDROXY-6-HYDROXYMETHYLDIHYDROPTERIDINE PYROPHOSPHOKINASE"/>
    <property type="match status" value="1"/>
</dbReference>
<evidence type="ECO:0000256" key="4">
    <source>
        <dbReference type="ARBA" id="ARBA00022679"/>
    </source>
</evidence>
<feature type="region of interest" description="Disordered" evidence="10">
    <location>
        <begin position="147"/>
        <end position="171"/>
    </location>
</feature>
<evidence type="ECO:0000313" key="12">
    <source>
        <dbReference type="EMBL" id="EJF45941.1"/>
    </source>
</evidence>
<dbReference type="InterPro" id="IPR000550">
    <property type="entry name" value="Hppk"/>
</dbReference>
<dbReference type="NCBIfam" id="TIGR00526">
    <property type="entry name" value="folB_dom"/>
    <property type="match status" value="1"/>
</dbReference>
<dbReference type="GO" id="GO:0003848">
    <property type="term" value="F:2-amino-4-hydroxy-6-hydroxymethyldihydropteridine diphosphokinase activity"/>
    <property type="evidence" value="ECO:0007669"/>
    <property type="project" value="UniProtKB-EC"/>
</dbReference>
<dbReference type="InterPro" id="IPR006156">
    <property type="entry name" value="Dihydroneopterin_aldolase"/>
</dbReference>
<feature type="compositionally biased region" description="Low complexity" evidence="10">
    <location>
        <begin position="641"/>
        <end position="654"/>
    </location>
</feature>
<dbReference type="Pfam" id="PF02152">
    <property type="entry name" value="FolB"/>
    <property type="match status" value="1"/>
</dbReference>
<comment type="similarity">
    <text evidence="9">Belongs to the DHNA family.</text>
</comment>
<dbReference type="AlphaFoldDB" id="J0XB92"/>
<sequence>MPVTRQTVVIALRGLEVDAVHGVFDFERQEPQRFVADVTLWVQADGALADDDIAGTVSYAEIADEVVSILQGQSASLLETLADRIARAAMSHEGVEGVEATVHKPDAPMPHTFDDVSVTVRLGAVDLAPLALTRADIYDAGAGSVLTGSTRTGGAPEGGKHGQEDGRRAALPSPVVVGPRSVVIAIGGNLGNVPVTLASAVEALDYVEGFSVTDVSPLLRTRPVLGKGQQEQPDYWNAVVLGTFEGDVSSLLEQTERIEREFGRERTEHWGARTIDIDIVQVAGTTSSDPALMLPHPRAHERAFVLAPWVLADPSAVLEGVGAVAELLEACDDREGILDAIDDWLEDPEGIIEESDEVLAASARDKTDGPGGPEGEQQEPGARSGAPKAGESLDETVVRPLQVPLPAQAQAAGAPQADGSSPDRGPVRSPKPATIRPMPAPPVGEGGDQAVWNSLWARWASTEVGEDIAEAMGIERPASAQPSSAAAASGSATRAGASAPGSAPVPVVSEPPAPEDGVSAEPPAPPSIPPRLPGSITRPTLAAKGVGQPPAPEAEAASGGSGHRPQQGQPPQQGQGGQQNPRKGGAKPRRSKPQRGFTGTPITRPDGGKGAPARPAWHPISSVPANSPSGRAPVRTKARPPKAQAAAVAQQGKPSWSSLFGDVGAEENHPGHETSTQLAPVPREAGRESGMSLPDWQFPLAGSEQVRVVDDRSQGSDPERGQLAGEADQRRAILEPNLPKGTPIGPIPADEATHTGILRRVVVRPTMTGAIPIVKPGRRP</sequence>
<feature type="region of interest" description="Disordered" evidence="10">
    <location>
        <begin position="408"/>
        <end position="449"/>
    </location>
</feature>
<evidence type="ECO:0000256" key="1">
    <source>
        <dbReference type="ARBA" id="ARBA00000198"/>
    </source>
</evidence>
<protein>
    <recommendedName>
        <fullName evidence="9">Bifunctional folate synthesis protein</fullName>
    </recommendedName>
    <domain>
        <recommendedName>
            <fullName evidence="9">Dihydroneopterin aldolase</fullName>
            <shortName evidence="9">DHNA</shortName>
            <ecNumber evidence="9">4.1.2.25</ecNumber>
        </recommendedName>
        <alternativeName>
            <fullName evidence="9">7,8-dihydroneopterin aldolase</fullName>
        </alternativeName>
    </domain>
    <domain>
        <recommendedName>
            <fullName evidence="9">2-amino-4-hydroxy-6-hydroxymethyldihydropteridine pyrophosphokinase</fullName>
            <ecNumber evidence="9">2.7.6.3</ecNumber>
        </recommendedName>
        <alternativeName>
            <fullName evidence="9">6-hydroxymethyl-7,8-dihydropterin pyrophosphokinase</fullName>
            <shortName evidence="9">PPPK</shortName>
        </alternativeName>
        <alternativeName>
            <fullName evidence="9">7,8-dihydro-6-hydroxymethylpterin pyrophosphokinase</fullName>
            <shortName evidence="9">HPPK</shortName>
        </alternativeName>
    </domain>
</protein>
<feature type="compositionally biased region" description="Basic and acidic residues" evidence="10">
    <location>
        <begin position="707"/>
        <end position="720"/>
    </location>
</feature>
<reference evidence="12 13" key="1">
    <citation type="submission" date="2012-05" db="EMBL/GenBank/DDBJ databases">
        <authorList>
            <person name="Harkins D.M."/>
            <person name="Madupu R."/>
            <person name="Durkin A.S."/>
            <person name="Torralba M."/>
            <person name="Methe B."/>
            <person name="Sutton G.G."/>
            <person name="Nelson K.E."/>
        </authorList>
    </citation>
    <scope>NUCLEOTIDE SEQUENCE [LARGE SCALE GENOMIC DNA]</scope>
    <source>
        <strain evidence="12 13">F0490</strain>
    </source>
</reference>
<feature type="compositionally biased region" description="Basic residues" evidence="10">
    <location>
        <begin position="584"/>
        <end position="593"/>
    </location>
</feature>
<evidence type="ECO:0000313" key="13">
    <source>
        <dbReference type="Proteomes" id="UP000004578"/>
    </source>
</evidence>
<comment type="similarity">
    <text evidence="3">In the N-terminal section; belongs to the DHNA family.</text>
</comment>
<evidence type="ECO:0000256" key="7">
    <source>
        <dbReference type="ARBA" id="ARBA00022840"/>
    </source>
</evidence>
<evidence type="ECO:0000259" key="11">
    <source>
        <dbReference type="PROSITE" id="PS00794"/>
    </source>
</evidence>
<evidence type="ECO:0000256" key="8">
    <source>
        <dbReference type="ARBA" id="ARBA00022909"/>
    </source>
</evidence>
<dbReference type="CDD" id="cd00483">
    <property type="entry name" value="HPPK"/>
    <property type="match status" value="1"/>
</dbReference>
<evidence type="ECO:0000256" key="5">
    <source>
        <dbReference type="ARBA" id="ARBA00022741"/>
    </source>
</evidence>
<feature type="compositionally biased region" description="Low complexity" evidence="10">
    <location>
        <begin position="477"/>
        <end position="508"/>
    </location>
</feature>
<dbReference type="CDD" id="cd00534">
    <property type="entry name" value="DHNA_DHNTPE"/>
    <property type="match status" value="1"/>
</dbReference>
<keyword evidence="5" id="KW-0547">Nucleotide-binding</keyword>
<proteinExistence type="inferred from homology"/>
<keyword evidence="13" id="KW-1185">Reference proteome</keyword>
<keyword evidence="4 12" id="KW-0808">Transferase</keyword>
<feature type="compositionally biased region" description="Basic and acidic residues" evidence="10">
    <location>
        <begin position="158"/>
        <end position="168"/>
    </location>
</feature>
<comment type="pathway">
    <text evidence="9">Cofactor biosynthesis; tetrahydrofolate biosynthesis; 2-amino-4-hydroxy-6-hydroxymethyl-7,8-dihydropteridine diphosphate from 7,8-dihydroneopterin triphosphate: step 3/4.</text>
</comment>
<dbReference type="GO" id="GO:0046654">
    <property type="term" value="P:tetrahydrofolate biosynthetic process"/>
    <property type="evidence" value="ECO:0007669"/>
    <property type="project" value="UniProtKB-UniRule"/>
</dbReference>
<dbReference type="Pfam" id="PF01288">
    <property type="entry name" value="HPPK"/>
    <property type="match status" value="1"/>
</dbReference>
<feature type="region of interest" description="Disordered" evidence="10">
    <location>
        <begin position="362"/>
        <end position="391"/>
    </location>
</feature>
<dbReference type="Gene3D" id="3.30.1130.10">
    <property type="match status" value="1"/>
</dbReference>
<keyword evidence="8 9" id="KW-0289">Folate biosynthesis</keyword>
<dbReference type="InterPro" id="IPR006157">
    <property type="entry name" value="FolB_dom"/>
</dbReference>
<dbReference type="GO" id="GO:0004150">
    <property type="term" value="F:dihydroneopterin aldolase activity"/>
    <property type="evidence" value="ECO:0007669"/>
    <property type="project" value="UniProtKB-UniRule"/>
</dbReference>
<dbReference type="InterPro" id="IPR043133">
    <property type="entry name" value="GTP-CH-I_C/QueF"/>
</dbReference>
<name>J0XB92_9ACTO</name>
<evidence type="ECO:0000256" key="9">
    <source>
        <dbReference type="RuleBase" id="RU362079"/>
    </source>
</evidence>
<dbReference type="SMART" id="SM00905">
    <property type="entry name" value="FolB"/>
    <property type="match status" value="1"/>
</dbReference>
<feature type="compositionally biased region" description="Low complexity" evidence="10">
    <location>
        <begin position="553"/>
        <end position="583"/>
    </location>
</feature>
<dbReference type="SUPFAM" id="SSF55083">
    <property type="entry name" value="6-hydroxymethyl-7,8-dihydropterin pyrophosphokinase, HPPK"/>
    <property type="match status" value="1"/>
</dbReference>
<dbReference type="PANTHER" id="PTHR43071">
    <property type="entry name" value="2-AMINO-4-HYDROXY-6-HYDROXYMETHYLDIHYDROPTERIDINE PYROPHOSPHOKINASE"/>
    <property type="match status" value="1"/>
</dbReference>
<comment type="catalytic activity">
    <reaction evidence="9">
        <text>7,8-dihydroneopterin = 6-hydroxymethyl-7,8-dihydropterin + glycolaldehyde</text>
        <dbReference type="Rhea" id="RHEA:10540"/>
        <dbReference type="ChEBI" id="CHEBI:17001"/>
        <dbReference type="ChEBI" id="CHEBI:17071"/>
        <dbReference type="ChEBI" id="CHEBI:44841"/>
        <dbReference type="EC" id="4.1.2.25"/>
    </reaction>
</comment>
<comment type="catalytic activity">
    <reaction evidence="1">
        <text>6-hydroxymethyl-7,8-dihydropterin + ATP = (7,8-dihydropterin-6-yl)methyl diphosphate + AMP + H(+)</text>
        <dbReference type="Rhea" id="RHEA:11412"/>
        <dbReference type="ChEBI" id="CHEBI:15378"/>
        <dbReference type="ChEBI" id="CHEBI:30616"/>
        <dbReference type="ChEBI" id="CHEBI:44841"/>
        <dbReference type="ChEBI" id="CHEBI:72950"/>
        <dbReference type="ChEBI" id="CHEBI:456215"/>
        <dbReference type="EC" id="2.7.6.3"/>
    </reaction>
</comment>
<gene>
    <name evidence="12" type="primary">folB folK</name>
    <name evidence="12" type="ORF">HMPREF1317_0938</name>
</gene>
<dbReference type="EMBL" id="AKFS01000160">
    <property type="protein sequence ID" value="EJF45941.1"/>
    <property type="molecule type" value="Genomic_DNA"/>
</dbReference>
<keyword evidence="9 12" id="KW-0456">Lyase</keyword>